<dbReference type="GO" id="GO:0043418">
    <property type="term" value="P:homocysteine catabolic process"/>
    <property type="evidence" value="ECO:0007669"/>
    <property type="project" value="TreeGrafter"/>
</dbReference>
<keyword evidence="4 5" id="KW-0788">Thiol protease</keyword>
<reference evidence="7 8" key="1">
    <citation type="journal article" date="2015" name="Genome Announc.">
        <title>Expanding the biotechnology potential of lactobacilli through comparative genomics of 213 strains and associated genera.</title>
        <authorList>
            <person name="Sun Z."/>
            <person name="Harris H.M."/>
            <person name="McCann A."/>
            <person name="Guo C."/>
            <person name="Argimon S."/>
            <person name="Zhang W."/>
            <person name="Yang X."/>
            <person name="Jeffery I.B."/>
            <person name="Cooney J.C."/>
            <person name="Kagawa T.F."/>
            <person name="Liu W."/>
            <person name="Song Y."/>
            <person name="Salvetti E."/>
            <person name="Wrobel A."/>
            <person name="Rasinkangas P."/>
            <person name="Parkhill J."/>
            <person name="Rea M.C."/>
            <person name="O'Sullivan O."/>
            <person name="Ritari J."/>
            <person name="Douillard F.P."/>
            <person name="Paul Ross R."/>
            <person name="Yang R."/>
            <person name="Briner A.E."/>
            <person name="Felis G.E."/>
            <person name="de Vos W.M."/>
            <person name="Barrangou R."/>
            <person name="Klaenhammer T.R."/>
            <person name="Caufield P.W."/>
            <person name="Cui Y."/>
            <person name="Zhang H."/>
            <person name="O'Toole P.W."/>
        </authorList>
    </citation>
    <scope>NUCLEOTIDE SEQUENCE [LARGE SCALE GENOMIC DNA]</scope>
    <source>
        <strain evidence="7 8">DSM 18630</strain>
    </source>
</reference>
<dbReference type="GO" id="GO:0009636">
    <property type="term" value="P:response to toxic substance"/>
    <property type="evidence" value="ECO:0007669"/>
    <property type="project" value="TreeGrafter"/>
</dbReference>
<comment type="caution">
    <text evidence="7">The sequence shown here is derived from an EMBL/GenBank/DDBJ whole genome shotgun (WGS) entry which is preliminary data.</text>
</comment>
<dbReference type="EMBL" id="AZGB01000018">
    <property type="protein sequence ID" value="KRM05574.1"/>
    <property type="molecule type" value="Genomic_DNA"/>
</dbReference>
<evidence type="ECO:0000256" key="3">
    <source>
        <dbReference type="ARBA" id="ARBA00022801"/>
    </source>
</evidence>
<dbReference type="GO" id="GO:0006508">
    <property type="term" value="P:proteolysis"/>
    <property type="evidence" value="ECO:0007669"/>
    <property type="project" value="UniProtKB-KW"/>
</dbReference>
<evidence type="ECO:0000256" key="5">
    <source>
        <dbReference type="PIRNR" id="PIRNR005700"/>
    </source>
</evidence>
<dbReference type="InterPro" id="IPR004134">
    <property type="entry name" value="Peptidase_C1B"/>
</dbReference>
<evidence type="ECO:0000313" key="8">
    <source>
        <dbReference type="Proteomes" id="UP000051451"/>
    </source>
</evidence>
<dbReference type="CDD" id="cd00585">
    <property type="entry name" value="Peptidase_C1B"/>
    <property type="match status" value="1"/>
</dbReference>
<dbReference type="InterPro" id="IPR038765">
    <property type="entry name" value="Papain-like_cys_pep_sf"/>
</dbReference>
<dbReference type="STRING" id="1423750.FC89_GL001276"/>
<dbReference type="PROSITE" id="PS00139">
    <property type="entry name" value="THIOL_PROTEASE_CYS"/>
    <property type="match status" value="1"/>
</dbReference>
<dbReference type="PATRIC" id="fig|1423750.3.peg.1306"/>
<evidence type="ECO:0000256" key="6">
    <source>
        <dbReference type="PIRSR" id="PIRSR005700-1"/>
    </source>
</evidence>
<name>A0A0R1VSE8_9LACO</name>
<dbReference type="InterPro" id="IPR025660">
    <property type="entry name" value="Pept_his_AS"/>
</dbReference>
<proteinExistence type="inferred from homology"/>
<dbReference type="PIRSF" id="PIRSF005700">
    <property type="entry name" value="PepC"/>
    <property type="match status" value="1"/>
</dbReference>
<evidence type="ECO:0000256" key="1">
    <source>
        <dbReference type="ARBA" id="ARBA00004496"/>
    </source>
</evidence>
<accession>A0A0R1VSE8</accession>
<dbReference type="Pfam" id="PF03051">
    <property type="entry name" value="Peptidase_C1_2"/>
    <property type="match status" value="1"/>
</dbReference>
<comment type="subcellular location">
    <subcellularLocation>
        <location evidence="1">Cytoplasm</location>
    </subcellularLocation>
</comment>
<dbReference type="AlphaFoldDB" id="A0A0R1VSE8"/>
<dbReference type="PANTHER" id="PTHR10363">
    <property type="entry name" value="BLEOMYCIN HYDROLASE"/>
    <property type="match status" value="1"/>
</dbReference>
<dbReference type="Gene3D" id="3.90.70.10">
    <property type="entry name" value="Cysteine proteinases"/>
    <property type="match status" value="1"/>
</dbReference>
<evidence type="ECO:0000256" key="2">
    <source>
        <dbReference type="ARBA" id="ARBA00022670"/>
    </source>
</evidence>
<feature type="active site" evidence="6">
    <location>
        <position position="70"/>
    </location>
</feature>
<protein>
    <recommendedName>
        <fullName evidence="5">Aminopeptidase</fullName>
    </recommendedName>
</protein>
<dbReference type="SUPFAM" id="SSF54001">
    <property type="entry name" value="Cysteine proteinases"/>
    <property type="match status" value="1"/>
</dbReference>
<evidence type="ECO:0000256" key="4">
    <source>
        <dbReference type="ARBA" id="ARBA00022807"/>
    </source>
</evidence>
<keyword evidence="2 5" id="KW-0645">Protease</keyword>
<dbReference type="PANTHER" id="PTHR10363:SF2">
    <property type="entry name" value="BLEOMYCIN HYDROLASE"/>
    <property type="match status" value="1"/>
</dbReference>
<dbReference type="GO" id="GO:0005737">
    <property type="term" value="C:cytoplasm"/>
    <property type="evidence" value="ECO:0007669"/>
    <property type="project" value="UniProtKB-SubCell"/>
</dbReference>
<keyword evidence="5" id="KW-0031">Aminopeptidase</keyword>
<dbReference type="Proteomes" id="UP000051451">
    <property type="component" value="Unassembled WGS sequence"/>
</dbReference>
<dbReference type="RefSeq" id="WP_057872018.1">
    <property type="nucleotide sequence ID" value="NZ_AZGB01000018.1"/>
</dbReference>
<keyword evidence="8" id="KW-1185">Reference proteome</keyword>
<organism evidence="7 8">
    <name type="scientific">Liquorilactobacillus ghanensis DSM 18630</name>
    <dbReference type="NCBI Taxonomy" id="1423750"/>
    <lineage>
        <taxon>Bacteria</taxon>
        <taxon>Bacillati</taxon>
        <taxon>Bacillota</taxon>
        <taxon>Bacilli</taxon>
        <taxon>Lactobacillales</taxon>
        <taxon>Lactobacillaceae</taxon>
        <taxon>Liquorilactobacillus</taxon>
    </lineage>
</organism>
<dbReference type="GO" id="GO:0070005">
    <property type="term" value="F:cysteine-type aminopeptidase activity"/>
    <property type="evidence" value="ECO:0007669"/>
    <property type="project" value="InterPro"/>
</dbReference>
<dbReference type="GeneID" id="98319289"/>
<evidence type="ECO:0000313" key="7">
    <source>
        <dbReference type="EMBL" id="KRM05574.1"/>
    </source>
</evidence>
<dbReference type="InterPro" id="IPR000169">
    <property type="entry name" value="Pept_cys_AS"/>
</dbReference>
<sequence length="438" mass="49421">MTKDISTADLAKFHKLFAAQPLQQAIARAVQNNGVTAASENYAAKRQLERVFSIEIPTGKVTNQKKSGRCWLFATLNTLRHQFAKKYHFKDFELSQNYNSFFDRLEKANQFYERVLATADQPLTGRLTANLFAAPDSDGGQWANAAALIAKYGVVPQAAMPETYNSSKTDEISESLMLKLRKDGLLLRQAASAGKTAAELQQLKQNYLAEVYRMLVYAFGEPPLTFDLAYRDDDKKYHAKRQLTPQSFFADYFDWDFNDYVCLTNAPDHELGKVYGLPSQDYIFNGQKIAFVNTDISALKSAAIAQLQAGETVWFGNDVLKDLDRQQGILAPEFFSKSELFGVELQLSKADRLRSHEAGVSHAMTLVGVDLAADQPRKWKVENSWGEKIGDDGYFVMSDQWFDDYVYEVIVKKAYLQPAQTALLDQPRVDLEPWDSLA</sequence>
<feature type="active site" evidence="6">
    <location>
        <position position="362"/>
    </location>
</feature>
<feature type="active site" evidence="6">
    <location>
        <position position="383"/>
    </location>
</feature>
<dbReference type="PROSITE" id="PS00639">
    <property type="entry name" value="THIOL_PROTEASE_HIS"/>
    <property type="match status" value="1"/>
</dbReference>
<comment type="similarity">
    <text evidence="5">Belongs to the peptidase C1 family.</text>
</comment>
<dbReference type="OrthoDB" id="1111399at2"/>
<keyword evidence="3 5" id="KW-0378">Hydrolase</keyword>
<gene>
    <name evidence="7" type="ORF">FC89_GL001276</name>
</gene>